<evidence type="ECO:0000256" key="2">
    <source>
        <dbReference type="ARBA" id="ARBA00023125"/>
    </source>
</evidence>
<feature type="domain" description="HSF-type DNA-binding" evidence="6">
    <location>
        <begin position="309"/>
        <end position="407"/>
    </location>
</feature>
<name>A0A8J9TPV7_PHATR</name>
<organism evidence="7">
    <name type="scientific">Phaeodactylum tricornutum</name>
    <name type="common">Diatom</name>
    <dbReference type="NCBI Taxonomy" id="2850"/>
    <lineage>
        <taxon>Eukaryota</taxon>
        <taxon>Sar</taxon>
        <taxon>Stramenopiles</taxon>
        <taxon>Ochrophyta</taxon>
        <taxon>Bacillariophyta</taxon>
        <taxon>Bacillariophyceae</taxon>
        <taxon>Bacillariophycidae</taxon>
        <taxon>Naviculales</taxon>
        <taxon>Phaeodactylaceae</taxon>
        <taxon>Phaeodactylum</taxon>
    </lineage>
</organism>
<dbReference type="AlphaFoldDB" id="A0A8J9TPV7"/>
<keyword evidence="2" id="KW-0238">DNA-binding</keyword>
<keyword evidence="3" id="KW-0539">Nucleus</keyword>
<accession>A0A8J9TPV7</accession>
<dbReference type="GO" id="GO:0005634">
    <property type="term" value="C:nucleus"/>
    <property type="evidence" value="ECO:0007669"/>
    <property type="project" value="UniProtKB-SubCell"/>
</dbReference>
<dbReference type="GO" id="GO:0003700">
    <property type="term" value="F:DNA-binding transcription factor activity"/>
    <property type="evidence" value="ECO:0007669"/>
    <property type="project" value="InterPro"/>
</dbReference>
<dbReference type="InterPro" id="IPR036390">
    <property type="entry name" value="WH_DNA-bd_sf"/>
</dbReference>
<evidence type="ECO:0000256" key="5">
    <source>
        <dbReference type="SAM" id="MobiDB-lite"/>
    </source>
</evidence>
<feature type="compositionally biased region" description="Low complexity" evidence="5">
    <location>
        <begin position="90"/>
        <end position="105"/>
    </location>
</feature>
<dbReference type="SUPFAM" id="SSF46785">
    <property type="entry name" value="Winged helix' DNA-binding domain"/>
    <property type="match status" value="1"/>
</dbReference>
<evidence type="ECO:0000256" key="4">
    <source>
        <dbReference type="RuleBase" id="RU004020"/>
    </source>
</evidence>
<evidence type="ECO:0000256" key="1">
    <source>
        <dbReference type="ARBA" id="ARBA00004123"/>
    </source>
</evidence>
<comment type="subcellular location">
    <subcellularLocation>
        <location evidence="1">Nucleus</location>
    </subcellularLocation>
</comment>
<dbReference type="Pfam" id="PF00447">
    <property type="entry name" value="HSF_DNA-bind"/>
    <property type="match status" value="1"/>
</dbReference>
<proteinExistence type="inferred from homology"/>
<dbReference type="EMBL" id="OU594961">
    <property type="protein sequence ID" value="CAG9285572.1"/>
    <property type="molecule type" value="Genomic_DNA"/>
</dbReference>
<dbReference type="InterPro" id="IPR000232">
    <property type="entry name" value="HSF_DNA-bd"/>
</dbReference>
<dbReference type="Proteomes" id="UP000836788">
    <property type="component" value="Chromosome 20"/>
</dbReference>
<dbReference type="PANTHER" id="PTHR10015:SF206">
    <property type="entry name" value="HSF-TYPE DNA-BINDING DOMAIN-CONTAINING PROTEIN"/>
    <property type="match status" value="1"/>
</dbReference>
<comment type="similarity">
    <text evidence="4">Belongs to the HSF family.</text>
</comment>
<dbReference type="SMART" id="SM00415">
    <property type="entry name" value="HSF"/>
    <property type="match status" value="1"/>
</dbReference>
<evidence type="ECO:0000259" key="6">
    <source>
        <dbReference type="SMART" id="SM00415"/>
    </source>
</evidence>
<sequence length="425" mass="46248">MNNNRGSGADNERDMNDVARALSEGLLQIAAEVSSQRGDSGSQSGQIFRMEGLATPSSQGVGVTTGSLPLRDQDAVSTLVQRLAQGMQTSAAQGGPPQPSGLSQPNTGVALSTPSSTLDVNQLVAMIQLVAALSANSSLIAENTNQSLELLRQLQVASHHAQLASVHQQNIQLLNHLRTVQNGLVSGSSEIVPNPVRPTNSQAITTADFMKELRQNIVPVSFQAQHFQPANIGTQAIPGNVGSGPSNSTAPQNNRIPVENITTRCPELATFPQNIHQGDASISGSPESRHALLSSPIHRQIPVQLRMEGYEPFPKKLYRILEDAERHGQETIISWMPSGKSLRIHDPDTFMKEIAPLHFRHSKYTSFMRQLQMYDFVRAAEGAYIDCYAHRDFQKGKPELLSNLRRVQVKLKRPPKSEAGDENAD</sequence>
<dbReference type="GO" id="GO:0043565">
    <property type="term" value="F:sequence-specific DNA binding"/>
    <property type="evidence" value="ECO:0007669"/>
    <property type="project" value="InterPro"/>
</dbReference>
<dbReference type="FunFam" id="1.10.10.10:FF:000479">
    <property type="entry name" value="Predicted protein"/>
    <property type="match status" value="1"/>
</dbReference>
<dbReference type="Gene3D" id="1.10.10.10">
    <property type="entry name" value="Winged helix-like DNA-binding domain superfamily/Winged helix DNA-binding domain"/>
    <property type="match status" value="1"/>
</dbReference>
<feature type="region of interest" description="Disordered" evidence="5">
    <location>
        <begin position="88"/>
        <end position="110"/>
    </location>
</feature>
<evidence type="ECO:0000256" key="3">
    <source>
        <dbReference type="ARBA" id="ARBA00023242"/>
    </source>
</evidence>
<dbReference type="PANTHER" id="PTHR10015">
    <property type="entry name" value="HEAT SHOCK TRANSCRIPTION FACTOR"/>
    <property type="match status" value="1"/>
</dbReference>
<dbReference type="InterPro" id="IPR036388">
    <property type="entry name" value="WH-like_DNA-bd_sf"/>
</dbReference>
<gene>
    <name evidence="7" type="ORF">PTTT1_LOCUS29496</name>
</gene>
<evidence type="ECO:0000313" key="7">
    <source>
        <dbReference type="EMBL" id="CAG9285572.1"/>
    </source>
</evidence>
<reference evidence="7" key="1">
    <citation type="submission" date="2022-02" db="EMBL/GenBank/DDBJ databases">
        <authorList>
            <person name="Giguere J D."/>
        </authorList>
    </citation>
    <scope>NUCLEOTIDE SEQUENCE</scope>
    <source>
        <strain evidence="7">CCAP 1055/1</strain>
    </source>
</reference>
<protein>
    <recommendedName>
        <fullName evidence="6">HSF-type DNA-binding domain-containing protein</fullName>
    </recommendedName>
</protein>